<keyword evidence="5" id="KW-1185">Reference proteome</keyword>
<evidence type="ECO:0000256" key="1">
    <source>
        <dbReference type="ARBA" id="ARBA00022900"/>
    </source>
</evidence>
<evidence type="ECO:0000313" key="4">
    <source>
        <dbReference type="EMBL" id="PAV56928.1"/>
    </source>
</evidence>
<dbReference type="Proteomes" id="UP000218231">
    <property type="component" value="Unassembled WGS sequence"/>
</dbReference>
<comment type="caution">
    <text evidence="4">The sequence shown here is derived from an EMBL/GenBank/DDBJ whole genome shotgun (WGS) entry which is preliminary data.</text>
</comment>
<organism evidence="4 5">
    <name type="scientific">Diploscapter pachys</name>
    <dbReference type="NCBI Taxonomy" id="2018661"/>
    <lineage>
        <taxon>Eukaryota</taxon>
        <taxon>Metazoa</taxon>
        <taxon>Ecdysozoa</taxon>
        <taxon>Nematoda</taxon>
        <taxon>Chromadorea</taxon>
        <taxon>Rhabditida</taxon>
        <taxon>Rhabditina</taxon>
        <taxon>Rhabditomorpha</taxon>
        <taxon>Rhabditoidea</taxon>
        <taxon>Rhabditidae</taxon>
        <taxon>Diploscapter</taxon>
    </lineage>
</organism>
<evidence type="ECO:0008006" key="6">
    <source>
        <dbReference type="Google" id="ProtNLM"/>
    </source>
</evidence>
<feature type="compositionally biased region" description="Pro residues" evidence="3">
    <location>
        <begin position="154"/>
        <end position="166"/>
    </location>
</feature>
<dbReference type="Gene3D" id="2.10.25.10">
    <property type="entry name" value="Laminin"/>
    <property type="match status" value="1"/>
</dbReference>
<dbReference type="InterPro" id="IPR036084">
    <property type="entry name" value="Ser_inhib-like_sf"/>
</dbReference>
<dbReference type="GO" id="GO:0004867">
    <property type="term" value="F:serine-type endopeptidase inhibitor activity"/>
    <property type="evidence" value="ECO:0007669"/>
    <property type="project" value="UniProtKB-KW"/>
</dbReference>
<reference evidence="4 5" key="1">
    <citation type="journal article" date="2017" name="Curr. Biol.">
        <title>Genome architecture and evolution of a unichromosomal asexual nematode.</title>
        <authorList>
            <person name="Fradin H."/>
            <person name="Zegar C."/>
            <person name="Gutwein M."/>
            <person name="Lucas J."/>
            <person name="Kovtun M."/>
            <person name="Corcoran D."/>
            <person name="Baugh L.R."/>
            <person name="Kiontke K."/>
            <person name="Gunsalus K."/>
            <person name="Fitch D.H."/>
            <person name="Piano F."/>
        </authorList>
    </citation>
    <scope>NUCLEOTIDE SEQUENCE [LARGE SCALE GENOMIC DNA]</scope>
    <source>
        <strain evidence="4">PF1309</strain>
    </source>
</reference>
<dbReference type="AlphaFoldDB" id="A0A2A2J550"/>
<dbReference type="SUPFAM" id="SSF57567">
    <property type="entry name" value="Serine protease inhibitors"/>
    <property type="match status" value="1"/>
</dbReference>
<keyword evidence="2" id="KW-0175">Coiled coil</keyword>
<dbReference type="EMBL" id="LIAE01010668">
    <property type="protein sequence ID" value="PAV56928.1"/>
    <property type="molecule type" value="Genomic_DNA"/>
</dbReference>
<keyword evidence="1" id="KW-0722">Serine protease inhibitor</keyword>
<gene>
    <name evidence="4" type="ORF">WR25_10105</name>
</gene>
<protein>
    <recommendedName>
        <fullName evidence="6">TIL domain-containing protein</fullName>
    </recommendedName>
</protein>
<name>A0A2A2J550_9BILA</name>
<feature type="coiled-coil region" evidence="2">
    <location>
        <begin position="185"/>
        <end position="212"/>
    </location>
</feature>
<keyword evidence="1" id="KW-0646">Protease inhibitor</keyword>
<evidence type="ECO:0000256" key="3">
    <source>
        <dbReference type="SAM" id="MobiDB-lite"/>
    </source>
</evidence>
<dbReference type="OrthoDB" id="6236007at2759"/>
<feature type="compositionally biased region" description="Basic residues" evidence="3">
    <location>
        <begin position="121"/>
        <end position="130"/>
    </location>
</feature>
<dbReference type="CDD" id="cd19941">
    <property type="entry name" value="TIL"/>
    <property type="match status" value="1"/>
</dbReference>
<feature type="region of interest" description="Disordered" evidence="3">
    <location>
        <begin position="121"/>
        <end position="180"/>
    </location>
</feature>
<evidence type="ECO:0000256" key="2">
    <source>
        <dbReference type="SAM" id="Coils"/>
    </source>
</evidence>
<sequence>MSNFTFPECDTCKSGCGCLNGFVRNDQSYCIPIDFCEELKTQLIAERIIKLYEDKPLEEKGFRKPALLLTGPRPGFAPLRLVSSNDTESISALNENLAELSTTKRPKLHRLPRLRMAMRVKSKTGRRRARISAQSRVKPIAPPVAPPRADQAMPMPPAHQPGPPASRPDTSYGPPGIYPSKYYRLKRLQKQMKRAQRLKEKLEQRRKLQRIMEFRSK</sequence>
<proteinExistence type="predicted"/>
<accession>A0A2A2J550</accession>
<evidence type="ECO:0000313" key="5">
    <source>
        <dbReference type="Proteomes" id="UP000218231"/>
    </source>
</evidence>